<dbReference type="PROSITE" id="PS51257">
    <property type="entry name" value="PROKAR_LIPOPROTEIN"/>
    <property type="match status" value="1"/>
</dbReference>
<reference evidence="2 3" key="1">
    <citation type="submission" date="2020-08" db="EMBL/GenBank/DDBJ databases">
        <title>Genomic Encyclopedia of Type Strains, Phase III (KMG-III): the genomes of soil and plant-associated and newly described type strains.</title>
        <authorList>
            <person name="Whitman W."/>
        </authorList>
    </citation>
    <scope>NUCLEOTIDE SEQUENCE [LARGE SCALE GENOMIC DNA]</scope>
    <source>
        <strain evidence="2 3">CECT 5862</strain>
    </source>
</reference>
<sequence>MFRASKLPAAMLAACFSILLLGGCAKVPYSLEAEGDYMPAADENAGVTLTLAHSWTATSTTAVDSVHRSLVERFVQDNPAITLSEDVLDNASLKVKIKTLAAANALPDVFMLLGSDARMLLDNKLIMPVDELLE</sequence>
<evidence type="ECO:0000256" key="1">
    <source>
        <dbReference type="SAM" id="SignalP"/>
    </source>
</evidence>
<feature type="signal peptide" evidence="1">
    <location>
        <begin position="1"/>
        <end position="25"/>
    </location>
</feature>
<dbReference type="Gene3D" id="3.40.190.10">
    <property type="entry name" value="Periplasmic binding protein-like II"/>
    <property type="match status" value="1"/>
</dbReference>
<dbReference type="RefSeq" id="WP_246428059.1">
    <property type="nucleotide sequence ID" value="NZ_JACHXK010000039.1"/>
</dbReference>
<comment type="caution">
    <text evidence="2">The sequence shown here is derived from an EMBL/GenBank/DDBJ whole genome shotgun (WGS) entry which is preliminary data.</text>
</comment>
<dbReference type="AlphaFoldDB" id="A0A7W5FRS7"/>
<dbReference type="SUPFAM" id="SSF53850">
    <property type="entry name" value="Periplasmic binding protein-like II"/>
    <property type="match status" value="1"/>
</dbReference>
<dbReference type="Proteomes" id="UP000570361">
    <property type="component" value="Unassembled WGS sequence"/>
</dbReference>
<accession>A0A7W5FRS7</accession>
<keyword evidence="1" id="KW-0732">Signal</keyword>
<organism evidence="2 3">
    <name type="scientific">Paenibacillus phyllosphaerae</name>
    <dbReference type="NCBI Taxonomy" id="274593"/>
    <lineage>
        <taxon>Bacteria</taxon>
        <taxon>Bacillati</taxon>
        <taxon>Bacillota</taxon>
        <taxon>Bacilli</taxon>
        <taxon>Bacillales</taxon>
        <taxon>Paenibacillaceae</taxon>
        <taxon>Paenibacillus</taxon>
    </lineage>
</organism>
<proteinExistence type="predicted"/>
<name>A0A7W5FRS7_9BACL</name>
<feature type="chain" id="PRO_5039189391" evidence="1">
    <location>
        <begin position="26"/>
        <end position="134"/>
    </location>
</feature>
<protein>
    <submittedName>
        <fullName evidence="2">ABC-type glycerol-3-phosphate transport system substrate-binding protein</fullName>
    </submittedName>
</protein>
<evidence type="ECO:0000313" key="3">
    <source>
        <dbReference type="Proteomes" id="UP000570361"/>
    </source>
</evidence>
<dbReference type="EMBL" id="JACHXK010000039">
    <property type="protein sequence ID" value="MBB3114688.1"/>
    <property type="molecule type" value="Genomic_DNA"/>
</dbReference>
<gene>
    <name evidence="2" type="ORF">FHS18_006830</name>
</gene>
<keyword evidence="3" id="KW-1185">Reference proteome</keyword>
<evidence type="ECO:0000313" key="2">
    <source>
        <dbReference type="EMBL" id="MBB3114688.1"/>
    </source>
</evidence>